<gene>
    <name evidence="2" type="ORF">VFPPC_18684</name>
</gene>
<comment type="caution">
    <text evidence="2">The sequence shown here is derived from an EMBL/GenBank/DDBJ whole genome shotgun (WGS) entry which is preliminary data.</text>
</comment>
<dbReference type="GeneID" id="33937379"/>
<dbReference type="AlphaFoldDB" id="A0A219ASM4"/>
<accession>A0A219ASM4</accession>
<feature type="signal peptide" evidence="1">
    <location>
        <begin position="1"/>
        <end position="26"/>
    </location>
</feature>
<organism evidence="2 3">
    <name type="scientific">Pochonia chlamydosporia 170</name>
    <dbReference type="NCBI Taxonomy" id="1380566"/>
    <lineage>
        <taxon>Eukaryota</taxon>
        <taxon>Fungi</taxon>
        <taxon>Dikarya</taxon>
        <taxon>Ascomycota</taxon>
        <taxon>Pezizomycotina</taxon>
        <taxon>Sordariomycetes</taxon>
        <taxon>Hypocreomycetidae</taxon>
        <taxon>Hypocreales</taxon>
        <taxon>Clavicipitaceae</taxon>
        <taxon>Pochonia</taxon>
    </lineage>
</organism>
<proteinExistence type="predicted"/>
<dbReference type="EMBL" id="LSBJ02000001">
    <property type="protein sequence ID" value="OWT43589.1"/>
    <property type="molecule type" value="Genomic_DNA"/>
</dbReference>
<feature type="chain" id="PRO_5013188589" evidence="1">
    <location>
        <begin position="27"/>
        <end position="126"/>
    </location>
</feature>
<evidence type="ECO:0000313" key="2">
    <source>
        <dbReference type="EMBL" id="OWT43589.1"/>
    </source>
</evidence>
<keyword evidence="1" id="KW-0732">Signal</keyword>
<evidence type="ECO:0000313" key="3">
    <source>
        <dbReference type="Proteomes" id="UP000078397"/>
    </source>
</evidence>
<dbReference type="RefSeq" id="XP_022285998.1">
    <property type="nucleotide sequence ID" value="XM_022430258.1"/>
</dbReference>
<dbReference type="KEGG" id="pchm:VFPPC_18684"/>
<evidence type="ECO:0000256" key="1">
    <source>
        <dbReference type="SAM" id="SignalP"/>
    </source>
</evidence>
<protein>
    <submittedName>
        <fullName evidence="2">Uncharacterized protein</fullName>
    </submittedName>
</protein>
<keyword evidence="3" id="KW-1185">Reference proteome</keyword>
<sequence length="126" mass="13898">MAPSARATIESFCSALLQLTLTLTHGEHDGLPQQDFALHRVEKMGLASAVILGHEKKALTSLYGNKSVQRRGSRSWVGFPDPLLWESETQHLLKGASWWPQLNIARIAAGCVGMRTPEGRYSICLK</sequence>
<dbReference type="Proteomes" id="UP000078397">
    <property type="component" value="Unassembled WGS sequence"/>
</dbReference>
<name>A0A219ASM4_METCM</name>
<reference evidence="2 3" key="1">
    <citation type="journal article" date="2016" name="PLoS Pathog.">
        <title>Biosynthesis of antibiotic leucinostatins in bio-control fungus Purpureocillium lilacinum and their inhibition on phytophthora revealed by genome mining.</title>
        <authorList>
            <person name="Wang G."/>
            <person name="Liu Z."/>
            <person name="Lin R."/>
            <person name="Li E."/>
            <person name="Mao Z."/>
            <person name="Ling J."/>
            <person name="Yang Y."/>
            <person name="Yin W.B."/>
            <person name="Xie B."/>
        </authorList>
    </citation>
    <scope>NUCLEOTIDE SEQUENCE [LARGE SCALE GENOMIC DNA]</scope>
    <source>
        <strain evidence="2">170</strain>
    </source>
</reference>